<protein>
    <submittedName>
        <fullName evidence="4">Tumor necrosis factor alpha-induced protein 2a</fullName>
    </submittedName>
</protein>
<dbReference type="CTD" id="567159"/>
<dbReference type="InterPro" id="IPR042532">
    <property type="entry name" value="EXOC3/Sec6_C"/>
</dbReference>
<dbReference type="OrthoDB" id="190098at2759"/>
<dbReference type="RefSeq" id="XP_030628332.1">
    <property type="nucleotide sequence ID" value="XM_030772472.1"/>
</dbReference>
<dbReference type="GO" id="GO:0000145">
    <property type="term" value="C:exocyst"/>
    <property type="evidence" value="ECO:0007669"/>
    <property type="project" value="InterPro"/>
</dbReference>
<evidence type="ECO:0000256" key="2">
    <source>
        <dbReference type="SAM" id="MobiDB-lite"/>
    </source>
</evidence>
<dbReference type="GO" id="GO:0000149">
    <property type="term" value="F:SNARE binding"/>
    <property type="evidence" value="ECO:0007669"/>
    <property type="project" value="TreeGrafter"/>
</dbReference>
<dbReference type="InParanoid" id="A0A6J2V8Z1"/>
<keyword evidence="3" id="KW-1185">Reference proteome</keyword>
<name>A0A6J2V8Z1_CHACN</name>
<dbReference type="Gene3D" id="1.10.357.70">
    <property type="entry name" value="Exocyst complex component Sec6, C-terminal domain"/>
    <property type="match status" value="1"/>
</dbReference>
<evidence type="ECO:0000313" key="4">
    <source>
        <dbReference type="RefSeq" id="XP_030628332.1"/>
    </source>
</evidence>
<comment type="similarity">
    <text evidence="1">Belongs to the SEC6 family.</text>
</comment>
<dbReference type="Pfam" id="PF06046">
    <property type="entry name" value="Sec6"/>
    <property type="match status" value="1"/>
</dbReference>
<dbReference type="InterPro" id="IPR010326">
    <property type="entry name" value="EXOC3/Sec6"/>
</dbReference>
<organism evidence="3 4">
    <name type="scientific">Chanos chanos</name>
    <name type="common">Milkfish</name>
    <name type="synonym">Mugil chanos</name>
    <dbReference type="NCBI Taxonomy" id="29144"/>
    <lineage>
        <taxon>Eukaryota</taxon>
        <taxon>Metazoa</taxon>
        <taxon>Chordata</taxon>
        <taxon>Craniata</taxon>
        <taxon>Vertebrata</taxon>
        <taxon>Euteleostomi</taxon>
        <taxon>Actinopterygii</taxon>
        <taxon>Neopterygii</taxon>
        <taxon>Teleostei</taxon>
        <taxon>Ostariophysi</taxon>
        <taxon>Gonorynchiformes</taxon>
        <taxon>Chanidae</taxon>
        <taxon>Chanos</taxon>
    </lineage>
</organism>
<reference evidence="4" key="1">
    <citation type="submission" date="2025-08" db="UniProtKB">
        <authorList>
            <consortium name="RefSeq"/>
        </authorList>
    </citation>
    <scope>IDENTIFICATION</scope>
</reference>
<sequence>MKVHNYIPNPFSTKRTTGQPAPLSDQSLCKHETMKDGSETPGASCSTCIRTMVETAQNVGTESDKTKKKNKIKVRQFLRLGQSSNHKSNAQAIIIESPLKEEVFDFKENLERNRLAEAGQQLIAQEEALFKLGEITEEDEDRLQKDYEALLVKVWMAVHAAFSEDNRETLKSAVRVILQEEERDKYWEGAEIERPVWRPKHCRQNHDNLVQKLVEARMKHAEEEENGADKLSTSIKREVCRMGKRVQRDLLKVVRDIQSCYPQETDICDMYIQLYHQAFSQHLTTLARSSLETEDSVYILCWVNDYYPKDVLQHKELGIHMDRLSLGPLLREEDLKVLEEQYVSHKESRLKTWLSNVLRKEEESWKATEEPELINEYYISLLAMDAIHIIDSALKETRAILGEESKPQWIWTQLDGFLKSYKGSMEELIKGKSEKTPAILKANLVSIEQLRDYLGSRESGLPEGTKVSCLSTVTELTNCAQTALTAPIHAELKPKYCVLWTQAWFSGGQEVMGETVGILEEKIHGLRDMKPSCHEELLSRLHEEVLVEYVRRLLKRKLKLRDKVQQEAAATHMCEDNTRLNRLFLKEGSKEGWQSKIIPRLAEVLRLEDSGIIQLEIATIARDYPDLSEKHIDALLQLKANLSSSKIRRIKESLVENRGSVNAEPAPPFFSKVPVKRNIL</sequence>
<dbReference type="Proteomes" id="UP000504632">
    <property type="component" value="Chromosome 4"/>
</dbReference>
<gene>
    <name evidence="4" type="primary">tnfaip2a</name>
</gene>
<accession>A0A6J2V8Z1</accession>
<evidence type="ECO:0000313" key="3">
    <source>
        <dbReference type="Proteomes" id="UP000504632"/>
    </source>
</evidence>
<feature type="region of interest" description="Disordered" evidence="2">
    <location>
        <begin position="1"/>
        <end position="25"/>
    </location>
</feature>
<dbReference type="PANTHER" id="PTHR21292:SF4">
    <property type="entry name" value="TUMOR NECROSIS FACTOR ALPHA-INDUCED PROTEIN 2"/>
    <property type="match status" value="1"/>
</dbReference>
<dbReference type="PANTHER" id="PTHR21292">
    <property type="entry name" value="EXOCYST COMPLEX COMPONENT SEC6-RELATED"/>
    <property type="match status" value="1"/>
</dbReference>
<proteinExistence type="inferred from homology"/>
<dbReference type="GO" id="GO:0051601">
    <property type="term" value="P:exocyst localization"/>
    <property type="evidence" value="ECO:0007669"/>
    <property type="project" value="TreeGrafter"/>
</dbReference>
<dbReference type="GO" id="GO:0006887">
    <property type="term" value="P:exocytosis"/>
    <property type="evidence" value="ECO:0007669"/>
    <property type="project" value="InterPro"/>
</dbReference>
<evidence type="ECO:0000256" key="1">
    <source>
        <dbReference type="ARBA" id="ARBA00009447"/>
    </source>
</evidence>
<dbReference type="GeneID" id="115810535"/>
<dbReference type="AlphaFoldDB" id="A0A6J2V8Z1"/>
<feature type="compositionally biased region" description="Polar residues" evidence="2">
    <location>
        <begin position="10"/>
        <end position="25"/>
    </location>
</feature>